<proteinExistence type="predicted"/>
<accession>A0AAY4C5Q9</accession>
<dbReference type="SMART" id="SM00139">
    <property type="entry name" value="MyTH4"/>
    <property type="match status" value="1"/>
</dbReference>
<dbReference type="Gene3D" id="2.30.29.30">
    <property type="entry name" value="Pleckstrin-homology domain (PH domain)/Phosphotyrosine-binding domain (PTB)"/>
    <property type="match status" value="1"/>
</dbReference>
<reference evidence="6" key="2">
    <citation type="submission" date="2025-08" db="UniProtKB">
        <authorList>
            <consortium name="Ensembl"/>
        </authorList>
    </citation>
    <scope>IDENTIFICATION</scope>
</reference>
<evidence type="ECO:0008006" key="8">
    <source>
        <dbReference type="Google" id="ProtNLM"/>
    </source>
</evidence>
<reference evidence="6" key="3">
    <citation type="submission" date="2025-09" db="UniProtKB">
        <authorList>
            <consortium name="Ensembl"/>
        </authorList>
    </citation>
    <scope>IDENTIFICATION</scope>
</reference>
<dbReference type="PANTHER" id="PTHR22692:SF16">
    <property type="entry name" value="MYOSIN XVB"/>
    <property type="match status" value="1"/>
</dbReference>
<dbReference type="GeneTree" id="ENSGT00930000151032"/>
<evidence type="ECO:0000259" key="5">
    <source>
        <dbReference type="PROSITE" id="PS51016"/>
    </source>
</evidence>
<dbReference type="AlphaFoldDB" id="A0AAY4C5Q9"/>
<feature type="domain" description="MyTH4" evidence="5">
    <location>
        <begin position="573"/>
        <end position="714"/>
    </location>
</feature>
<feature type="domain" description="SH3" evidence="4">
    <location>
        <begin position="504"/>
        <end position="565"/>
    </location>
</feature>
<organism evidence="6 7">
    <name type="scientific">Denticeps clupeoides</name>
    <name type="common">denticle herring</name>
    <dbReference type="NCBI Taxonomy" id="299321"/>
    <lineage>
        <taxon>Eukaryota</taxon>
        <taxon>Metazoa</taxon>
        <taxon>Chordata</taxon>
        <taxon>Craniata</taxon>
        <taxon>Vertebrata</taxon>
        <taxon>Euteleostomi</taxon>
        <taxon>Actinopterygii</taxon>
        <taxon>Neopterygii</taxon>
        <taxon>Teleostei</taxon>
        <taxon>Clupei</taxon>
        <taxon>Clupeiformes</taxon>
        <taxon>Denticipitoidei</taxon>
        <taxon>Denticipitidae</taxon>
        <taxon>Denticeps</taxon>
    </lineage>
</organism>
<reference evidence="6 7" key="1">
    <citation type="submission" date="2020-06" db="EMBL/GenBank/DDBJ databases">
        <authorList>
            <consortium name="Wellcome Sanger Institute Data Sharing"/>
        </authorList>
    </citation>
    <scope>NUCLEOTIDE SEQUENCE [LARGE SCALE GENOMIC DNA]</scope>
</reference>
<dbReference type="InterPro" id="IPR036028">
    <property type="entry name" value="SH3-like_dom_sf"/>
</dbReference>
<dbReference type="InterPro" id="IPR051567">
    <property type="entry name" value="Unconventional_Myosin_ATPase"/>
</dbReference>
<dbReference type="InterPro" id="IPR059004">
    <property type="entry name" value="MYO15"/>
</dbReference>
<evidence type="ECO:0000256" key="1">
    <source>
        <dbReference type="ARBA" id="ARBA00022443"/>
    </source>
</evidence>
<dbReference type="SUPFAM" id="SSF50044">
    <property type="entry name" value="SH3-domain"/>
    <property type="match status" value="1"/>
</dbReference>
<dbReference type="InterPro" id="IPR011993">
    <property type="entry name" value="PH-like_dom_sf"/>
</dbReference>
<sequence length="829" mass="93000">MDSEDARAALDIYKLILRFAGDPKPVGWQEQLLGNYIMEKGQTRVLLRDEILSQLVFLTWGRTGEDAALRAWLLLASCLSLFTPSPALEKPLLKYVSDQGPGEYRSLCQHKLLTALQQPSPACRQHPPTQLEWTANQRRGKMVVDVNTFNEETLTAEVESWTTGEQLATWLLQFRGVPEIARGWSVSLLSGDGWTDLTGCDYVMDLLAGVEADYLLSQNPPHPNYLFKDDGNTASTDQSASIADGEESIGLLPSHLDPFVRTLADTDIYKCSTNFAACVQAQQMTLQAMTLSQQQTQQQQQQQLQQRRRSERQQSPERSVPVSRPKSSTPPNIAPQTLPQPKPQPKPQPEPPAPHSLPEVAIMRDTFSDACVRITREERRKMKDFISSIQDNSMKKRVVMAARDNWENYFMRLFPVKSGSLGDTQVLGVSHRGIKLLRIAQASGINPKHLKQLCSYSFAEVLSVEQKGAGSVVFTLKNETLELRSSHAPQITAMVQLFLRELVQGSEYVVALKSYATDDKSLLSFRKGDVIKLLNMDGIKEGWLFGSVGGRSGLFPSDATQPSAPPDYHFTHINRDNSRKSMRSLRPPPLLIHAPVQRSPVLSGIPPVQRQVPPPAVPNGSPEKEFLRDEIYVQVIKQITQNPQQKGCMLGWRLLALLTGFFSCSNTLRPYVIHYLQDCIQDPQHAFQGPILSKKFRITGFFSMCVQLAVELVTDLCAEMGIVDPAETKEFSIKATRAQIVRPIHPYEYIFDFLLDDGSIVLTVQRVVWNYPLHFDNKLYIEVHFHQVLADYLDGKLILPGKTSSVVQEMAELAALQHLAQGHTHKLSM</sequence>
<protein>
    <recommendedName>
        <fullName evidence="8">Myosin XVB</fullName>
    </recommendedName>
</protein>
<dbReference type="Pfam" id="PF26570">
    <property type="entry name" value="MYO15"/>
    <property type="match status" value="1"/>
</dbReference>
<dbReference type="SMART" id="SM00326">
    <property type="entry name" value="SH3"/>
    <property type="match status" value="1"/>
</dbReference>
<dbReference type="Ensembl" id="ENSDCDT00010034873.1">
    <property type="protein sequence ID" value="ENSDCDP00010028189.1"/>
    <property type="gene ID" value="ENSDCDG00010017817.1"/>
</dbReference>
<dbReference type="Pfam" id="PF00784">
    <property type="entry name" value="MyTH4"/>
    <property type="match status" value="2"/>
</dbReference>
<keyword evidence="7" id="KW-1185">Reference proteome</keyword>
<dbReference type="InterPro" id="IPR000857">
    <property type="entry name" value="MyTH4_dom"/>
</dbReference>
<dbReference type="InterPro" id="IPR001452">
    <property type="entry name" value="SH3_domain"/>
</dbReference>
<keyword evidence="1 2" id="KW-0728">SH3 domain</keyword>
<dbReference type="Pfam" id="PF07653">
    <property type="entry name" value="SH3_2"/>
    <property type="match status" value="1"/>
</dbReference>
<evidence type="ECO:0000313" key="7">
    <source>
        <dbReference type="Proteomes" id="UP000694580"/>
    </source>
</evidence>
<feature type="domain" description="MyTH4" evidence="5">
    <location>
        <begin position="1"/>
        <end position="137"/>
    </location>
</feature>
<dbReference type="PANTHER" id="PTHR22692">
    <property type="entry name" value="MYOSIN VII, XV"/>
    <property type="match status" value="1"/>
</dbReference>
<dbReference type="InterPro" id="IPR038185">
    <property type="entry name" value="MyTH4_dom_sf"/>
</dbReference>
<dbReference type="PROSITE" id="PS51016">
    <property type="entry name" value="MYTH4"/>
    <property type="match status" value="2"/>
</dbReference>
<evidence type="ECO:0000256" key="2">
    <source>
        <dbReference type="PROSITE-ProRule" id="PRU00192"/>
    </source>
</evidence>
<feature type="compositionally biased region" description="Pro residues" evidence="3">
    <location>
        <begin position="338"/>
        <end position="355"/>
    </location>
</feature>
<dbReference type="Gene3D" id="2.30.30.40">
    <property type="entry name" value="SH3 Domains"/>
    <property type="match status" value="1"/>
</dbReference>
<dbReference type="Gene3D" id="1.25.40.530">
    <property type="entry name" value="MyTH4 domain"/>
    <property type="match status" value="2"/>
</dbReference>
<feature type="region of interest" description="Disordered" evidence="3">
    <location>
        <begin position="299"/>
        <end position="361"/>
    </location>
</feature>
<name>A0AAY4C5Q9_9TELE</name>
<evidence type="ECO:0000259" key="4">
    <source>
        <dbReference type="PROSITE" id="PS50002"/>
    </source>
</evidence>
<dbReference type="PROSITE" id="PS50002">
    <property type="entry name" value="SH3"/>
    <property type="match status" value="1"/>
</dbReference>
<dbReference type="GO" id="GO:0005856">
    <property type="term" value="C:cytoskeleton"/>
    <property type="evidence" value="ECO:0007669"/>
    <property type="project" value="InterPro"/>
</dbReference>
<evidence type="ECO:0000256" key="3">
    <source>
        <dbReference type="SAM" id="MobiDB-lite"/>
    </source>
</evidence>
<evidence type="ECO:0000313" key="6">
    <source>
        <dbReference type="Ensembl" id="ENSDCDP00010028189.1"/>
    </source>
</evidence>
<dbReference type="Proteomes" id="UP000694580">
    <property type="component" value="Chromosome 2"/>
</dbReference>